<feature type="region of interest" description="Disordered" evidence="1">
    <location>
        <begin position="359"/>
        <end position="403"/>
    </location>
</feature>
<dbReference type="GO" id="GO:0009898">
    <property type="term" value="C:cytoplasmic side of plasma membrane"/>
    <property type="evidence" value="ECO:0007669"/>
    <property type="project" value="TreeGrafter"/>
</dbReference>
<feature type="region of interest" description="Disordered" evidence="1">
    <location>
        <begin position="156"/>
        <end position="175"/>
    </location>
</feature>
<dbReference type="PANTHER" id="PTHR43384:SF14">
    <property type="entry name" value="ESX-1 SECRETION-ASSOCIATED PROTEIN ESPI"/>
    <property type="match status" value="1"/>
</dbReference>
<dbReference type="AlphaFoldDB" id="A0AAW9KVF0"/>
<dbReference type="Gene3D" id="3.40.50.300">
    <property type="entry name" value="P-loop containing nucleotide triphosphate hydrolases"/>
    <property type="match status" value="1"/>
</dbReference>
<dbReference type="Proteomes" id="UP001289581">
    <property type="component" value="Unassembled WGS sequence"/>
</dbReference>
<dbReference type="GO" id="GO:0005524">
    <property type="term" value="F:ATP binding"/>
    <property type="evidence" value="ECO:0007669"/>
    <property type="project" value="TreeGrafter"/>
</dbReference>
<evidence type="ECO:0000313" key="3">
    <source>
        <dbReference type="EMBL" id="MEA1304963.1"/>
    </source>
</evidence>
<protein>
    <recommendedName>
        <fullName evidence="2">AAA domain-containing protein</fullName>
    </recommendedName>
</protein>
<feature type="region of interest" description="Disordered" evidence="1">
    <location>
        <begin position="1"/>
        <end position="25"/>
    </location>
</feature>
<proteinExistence type="predicted"/>
<dbReference type="InterPro" id="IPR027417">
    <property type="entry name" value="P-loop_NTPase"/>
</dbReference>
<feature type="region of interest" description="Disordered" evidence="1">
    <location>
        <begin position="131"/>
        <end position="150"/>
    </location>
</feature>
<feature type="region of interest" description="Disordered" evidence="1">
    <location>
        <begin position="239"/>
        <end position="324"/>
    </location>
</feature>
<feature type="region of interest" description="Disordered" evidence="1">
    <location>
        <begin position="182"/>
        <end position="208"/>
    </location>
</feature>
<dbReference type="EMBL" id="JAXBCZ010000001">
    <property type="protein sequence ID" value="MEA1304963.1"/>
    <property type="molecule type" value="Genomic_DNA"/>
</dbReference>
<evidence type="ECO:0000256" key="1">
    <source>
        <dbReference type="SAM" id="MobiDB-lite"/>
    </source>
</evidence>
<sequence>MITITVNPDGSGRLSGEEGEQRVNAGSVSQARAELLRLVASIAAKKGSSVTVAAIDENGKQFISVDAFGAVVLLDEASVLQEHDESFSSGPMVEGGIEPQTLLSEESTSTSESSLASEVGEAVDPVVYSHQSPFVSEPGEHSPFDSQILNVDEPEVRSDHLDTSGTYEVDAQPPRIYPKRTQAALSASSPYRVVSPQATSPDDHERLDVDLDRLTHTSVPSESMSESTPSNIIDYSSLLGVDGRDQDDSEIDPDAVASDSDDDSGNADEDVPGSAFRMDLSVFGSPGMEDQAAGGGDNQSSSPDIFATHDDVDAPSNSPSGSRTELGVAEMRSADPESVNPFAADSPMFETPVTAPEFSEGEFNGSTVSTRSGGQYSPAPTDDHVGASVGNNAVTSPPYGADLSEAMAGRKTSSSFLAPNSTDGPRLSGWRGVARKFGLKVSPSAADRRRWQDEQLISQRWLGTRTVAILNGKGGASKTPTSILLASCFARYGSGGVVVADGNVTRGTLGWRTEQGPHQSTVLDLVPSIDRLLSPSAHYGDVSAFTHHQSIDHFDVLRSNPLLLSTQQKLTPYQLDGVQEVLKKYYRMIIWDTGNDEGDDLWLRIVGHADQIVIATTTRSDHAEAGRLLLDGLAARSQRGAELSRNAVVVVSQADKSEAKPDSLVEGFSTRAREVVTIPYDTGMREQWLRSTELAPNTREAWVHAAAAVARGL</sequence>
<accession>A0AAW9KVF0</accession>
<feature type="compositionally biased region" description="Polar residues" evidence="1">
    <location>
        <begin position="364"/>
        <end position="375"/>
    </location>
</feature>
<dbReference type="GO" id="GO:0051782">
    <property type="term" value="P:negative regulation of cell division"/>
    <property type="evidence" value="ECO:0007669"/>
    <property type="project" value="TreeGrafter"/>
</dbReference>
<dbReference type="PANTHER" id="PTHR43384">
    <property type="entry name" value="SEPTUM SITE-DETERMINING PROTEIN MIND HOMOLOG, CHLOROPLASTIC-RELATED"/>
    <property type="match status" value="1"/>
</dbReference>
<feature type="compositionally biased region" description="Acidic residues" evidence="1">
    <location>
        <begin position="245"/>
        <end position="271"/>
    </location>
</feature>
<evidence type="ECO:0000259" key="2">
    <source>
        <dbReference type="Pfam" id="PF13614"/>
    </source>
</evidence>
<dbReference type="Pfam" id="PF13614">
    <property type="entry name" value="AAA_31"/>
    <property type="match status" value="1"/>
</dbReference>
<keyword evidence="4" id="KW-1185">Reference proteome</keyword>
<dbReference type="InterPro" id="IPR050625">
    <property type="entry name" value="ParA/MinD_ATPase"/>
</dbReference>
<evidence type="ECO:0000313" key="4">
    <source>
        <dbReference type="Proteomes" id="UP001289581"/>
    </source>
</evidence>
<name>A0AAW9KVF0_9ACTO</name>
<gene>
    <name evidence="3" type="ORF">QU665_07780</name>
</gene>
<organism evidence="3 4">
    <name type="scientific">Actinomyces oris</name>
    <dbReference type="NCBI Taxonomy" id="544580"/>
    <lineage>
        <taxon>Bacteria</taxon>
        <taxon>Bacillati</taxon>
        <taxon>Actinomycetota</taxon>
        <taxon>Actinomycetes</taxon>
        <taxon>Actinomycetales</taxon>
        <taxon>Actinomycetaceae</taxon>
        <taxon>Actinomyces</taxon>
    </lineage>
</organism>
<dbReference type="GO" id="GO:0016887">
    <property type="term" value="F:ATP hydrolysis activity"/>
    <property type="evidence" value="ECO:0007669"/>
    <property type="project" value="TreeGrafter"/>
</dbReference>
<comment type="caution">
    <text evidence="3">The sequence shown here is derived from an EMBL/GenBank/DDBJ whole genome shotgun (WGS) entry which is preliminary data.</text>
</comment>
<reference evidence="3 4" key="1">
    <citation type="submission" date="2023-06" db="EMBL/GenBank/DDBJ databases">
        <title>Actinomyces orist ORNL 0101 HMT-893 genome.</title>
        <authorList>
            <person name="Johnston C.D."/>
            <person name="Chen T."/>
            <person name="Dewhirst F.E."/>
        </authorList>
    </citation>
    <scope>NUCLEOTIDE SEQUENCE [LARGE SCALE GENOMIC DNA]</scope>
    <source>
        <strain evidence="3 4">ORNL 0101</strain>
    </source>
</reference>
<dbReference type="SUPFAM" id="SSF52540">
    <property type="entry name" value="P-loop containing nucleoside triphosphate hydrolases"/>
    <property type="match status" value="1"/>
</dbReference>
<dbReference type="GO" id="GO:0005829">
    <property type="term" value="C:cytosol"/>
    <property type="evidence" value="ECO:0007669"/>
    <property type="project" value="TreeGrafter"/>
</dbReference>
<dbReference type="RefSeq" id="WP_322912399.1">
    <property type="nucleotide sequence ID" value="NZ_JAXBCZ010000001.1"/>
</dbReference>
<dbReference type="InterPro" id="IPR025669">
    <property type="entry name" value="AAA_dom"/>
</dbReference>
<feature type="domain" description="AAA" evidence="2">
    <location>
        <begin position="465"/>
        <end position="618"/>
    </location>
</feature>